<sequence length="660" mass="74636">MDSQLSDKIVGLLAATQLIEAEEILNQFPLESCDFNTAYLWMILKSHQQKYQEAYNLVTALQTHQPENVNLRFYRARLSIALGKWQEGLAFFDSIRGSGHFGGELVTKKKPLWSGESLWGKTLLIACEGGLGDIICFSRFAPYFETLGAKVILAAPEEIFPLLRSLRGVSALVEIKGVDQVDFDFWLPSLSCPRVLNLPLSEIDGSPFLQVLNPFVESWKSLTSSSKKKVALAWQGNTKFAEDYLRSVPADVIKGLLDSSDQFEFFTVYPEHSHNGLKDSRLKNLSSYIRGPEDLAGFLMNMDLVISVDSGPAHLAGALGVPVLLLNRVMGWFTFSCEPDTTQPQISSWYNSMRILHQTQWGQWQETITRSLQFLKNEEWPKDQRIKSDAIYHPNNISSTGGVIDLVQTRQGPFLTVVTDFFVGRALKEYGEYSQAEVILFSELIKPGMVVVEAGAHLGAHSVAFGNLVGPKGKVICYEPQEFLWTINRQNCFLQNLTQVEVRKEGLAQKNSSRKIETPEYSRLGNFGALELKLDQSSEDPHQTIQMVTLDSLELDRLDFMKLDIEGMELEALFGAEKTIRRLKPVLYVENDRTDIAPDLENLLRSWGYILYQHFPPLFNTDNFNKNSLNIYPGIITKNILALPQAWADEMLRKFDLKKI</sequence>
<evidence type="ECO:0000259" key="1">
    <source>
        <dbReference type="Pfam" id="PF05050"/>
    </source>
</evidence>
<keyword evidence="3" id="KW-1185">Reference proteome</keyword>
<dbReference type="Gene3D" id="3.40.50.150">
    <property type="entry name" value="Vaccinia Virus protein VP39"/>
    <property type="match status" value="1"/>
</dbReference>
<feature type="domain" description="Methyltransferase FkbM" evidence="1">
    <location>
        <begin position="454"/>
        <end position="610"/>
    </location>
</feature>
<dbReference type="NCBIfam" id="TIGR01444">
    <property type="entry name" value="fkbM_fam"/>
    <property type="match status" value="1"/>
</dbReference>
<keyword evidence="2" id="KW-0489">Methyltransferase</keyword>
<dbReference type="SUPFAM" id="SSF53335">
    <property type="entry name" value="S-adenosyl-L-methionine-dependent methyltransferases"/>
    <property type="match status" value="1"/>
</dbReference>
<dbReference type="Pfam" id="PF01075">
    <property type="entry name" value="Glyco_transf_9"/>
    <property type="match status" value="1"/>
</dbReference>
<evidence type="ECO:0000313" key="2">
    <source>
        <dbReference type="EMBL" id="MDG0815898.1"/>
    </source>
</evidence>
<accession>A0ABT6DL96</accession>
<dbReference type="InterPro" id="IPR006342">
    <property type="entry name" value="FkbM_mtfrase"/>
</dbReference>
<comment type="caution">
    <text evidence="2">The sequence shown here is derived from an EMBL/GenBank/DDBJ whole genome shotgun (WGS) entry which is preliminary data.</text>
</comment>
<evidence type="ECO:0000313" key="3">
    <source>
        <dbReference type="Proteomes" id="UP001152321"/>
    </source>
</evidence>
<protein>
    <submittedName>
        <fullName evidence="2">FkbM family methyltransferase</fullName>
    </submittedName>
</protein>
<gene>
    <name evidence="2" type="ORF">NWE73_05965</name>
</gene>
<dbReference type="RefSeq" id="WP_277577377.1">
    <property type="nucleotide sequence ID" value="NZ_JANRMI010000002.1"/>
</dbReference>
<dbReference type="Gene3D" id="3.40.50.2000">
    <property type="entry name" value="Glycogen Phosphorylase B"/>
    <property type="match status" value="1"/>
</dbReference>
<dbReference type="Proteomes" id="UP001152321">
    <property type="component" value="Unassembled WGS sequence"/>
</dbReference>
<dbReference type="InterPro" id="IPR052514">
    <property type="entry name" value="SAM-dependent_MTase"/>
</dbReference>
<dbReference type="Pfam" id="PF05050">
    <property type="entry name" value="Methyltransf_21"/>
    <property type="match status" value="1"/>
</dbReference>
<dbReference type="EMBL" id="JANRMI010000002">
    <property type="protein sequence ID" value="MDG0815898.1"/>
    <property type="molecule type" value="Genomic_DNA"/>
</dbReference>
<dbReference type="PANTHER" id="PTHR34203">
    <property type="entry name" value="METHYLTRANSFERASE, FKBM FAMILY PROTEIN"/>
    <property type="match status" value="1"/>
</dbReference>
<reference evidence="2" key="1">
    <citation type="submission" date="2022-08" db="EMBL/GenBank/DDBJ databases">
        <title>Novel Bdellovibrio Species Isolated from Svalbard: Designation Bdellovibrio svalbardensis.</title>
        <authorList>
            <person name="Mitchell R.J."/>
            <person name="Choi S.Y."/>
        </authorList>
    </citation>
    <scope>NUCLEOTIDE SEQUENCE</scope>
    <source>
        <strain evidence="2">PAP01</strain>
    </source>
</reference>
<name>A0ABT6DL96_9BACT</name>
<dbReference type="PANTHER" id="PTHR34203:SF15">
    <property type="entry name" value="SLL1173 PROTEIN"/>
    <property type="match status" value="1"/>
</dbReference>
<dbReference type="GO" id="GO:0032259">
    <property type="term" value="P:methylation"/>
    <property type="evidence" value="ECO:0007669"/>
    <property type="project" value="UniProtKB-KW"/>
</dbReference>
<organism evidence="2 3">
    <name type="scientific">Bdellovibrio svalbardensis</name>
    <dbReference type="NCBI Taxonomy" id="2972972"/>
    <lineage>
        <taxon>Bacteria</taxon>
        <taxon>Pseudomonadati</taxon>
        <taxon>Bdellovibrionota</taxon>
        <taxon>Bdellovibrionia</taxon>
        <taxon>Bdellovibrionales</taxon>
        <taxon>Pseudobdellovibrionaceae</taxon>
        <taxon>Bdellovibrio</taxon>
    </lineage>
</organism>
<dbReference type="InterPro" id="IPR002201">
    <property type="entry name" value="Glyco_trans_9"/>
</dbReference>
<proteinExistence type="predicted"/>
<dbReference type="SUPFAM" id="SSF53756">
    <property type="entry name" value="UDP-Glycosyltransferase/glycogen phosphorylase"/>
    <property type="match status" value="1"/>
</dbReference>
<dbReference type="InterPro" id="IPR029063">
    <property type="entry name" value="SAM-dependent_MTases_sf"/>
</dbReference>
<keyword evidence="2" id="KW-0808">Transferase</keyword>
<dbReference type="GO" id="GO:0008168">
    <property type="term" value="F:methyltransferase activity"/>
    <property type="evidence" value="ECO:0007669"/>
    <property type="project" value="UniProtKB-KW"/>
</dbReference>